<reference evidence="2 3" key="1">
    <citation type="submission" date="2018-05" db="EMBL/GenBank/DDBJ databases">
        <title>Genomic Encyclopedia of Type Strains, Phase III (KMG-III): the genomes of soil and plant-associated and newly described type strains.</title>
        <authorList>
            <person name="Whitman W."/>
        </authorList>
    </citation>
    <scope>NUCLEOTIDE SEQUENCE [LARGE SCALE GENOMIC DNA]</scope>
    <source>
        <strain evidence="2 3">CECT 5696</strain>
    </source>
</reference>
<dbReference type="AlphaFoldDB" id="A0A2V2YW49"/>
<dbReference type="Proteomes" id="UP000246635">
    <property type="component" value="Unassembled WGS sequence"/>
</dbReference>
<dbReference type="Gene3D" id="1.10.1200.10">
    <property type="entry name" value="ACP-like"/>
    <property type="match status" value="1"/>
</dbReference>
<dbReference type="InterPro" id="IPR036736">
    <property type="entry name" value="ACP-like_sf"/>
</dbReference>
<dbReference type="EMBL" id="QGTQ01000006">
    <property type="protein sequence ID" value="PWW04854.1"/>
    <property type="molecule type" value="Genomic_DNA"/>
</dbReference>
<protein>
    <submittedName>
        <fullName evidence="2">Phosphopantetheine binding protein</fullName>
    </submittedName>
</protein>
<dbReference type="InterPro" id="IPR009081">
    <property type="entry name" value="PP-bd_ACP"/>
</dbReference>
<organism evidence="2 3">
    <name type="scientific">Paenibacillus cellulosilyticus</name>
    <dbReference type="NCBI Taxonomy" id="375489"/>
    <lineage>
        <taxon>Bacteria</taxon>
        <taxon>Bacillati</taxon>
        <taxon>Bacillota</taxon>
        <taxon>Bacilli</taxon>
        <taxon>Bacillales</taxon>
        <taxon>Paenibacillaceae</taxon>
        <taxon>Paenibacillus</taxon>
    </lineage>
</organism>
<feature type="domain" description="Carrier" evidence="1">
    <location>
        <begin position="1"/>
        <end position="76"/>
    </location>
</feature>
<dbReference type="SUPFAM" id="SSF47336">
    <property type="entry name" value="ACP-like"/>
    <property type="match status" value="1"/>
</dbReference>
<gene>
    <name evidence="2" type="ORF">DFQ01_106138</name>
</gene>
<dbReference type="PROSITE" id="PS50075">
    <property type="entry name" value="CARRIER"/>
    <property type="match status" value="1"/>
</dbReference>
<proteinExistence type="predicted"/>
<name>A0A2V2YW49_9BACL</name>
<sequence length="83" mass="9703">MDEMKIKIRAFLGKYIRQQFEDQDHLFERGLVNSLFAMQLVTHLEKAYEIEVDNEDLEIDNFKSVDAICSFIAKKSACSVKQE</sequence>
<accession>A0A2V2YW49</accession>
<keyword evidence="3" id="KW-1185">Reference proteome</keyword>
<evidence type="ECO:0000313" key="3">
    <source>
        <dbReference type="Proteomes" id="UP000246635"/>
    </source>
</evidence>
<evidence type="ECO:0000259" key="1">
    <source>
        <dbReference type="PROSITE" id="PS50075"/>
    </source>
</evidence>
<dbReference type="Pfam" id="PF00550">
    <property type="entry name" value="PP-binding"/>
    <property type="match status" value="1"/>
</dbReference>
<dbReference type="OrthoDB" id="677810at2"/>
<evidence type="ECO:0000313" key="2">
    <source>
        <dbReference type="EMBL" id="PWW04854.1"/>
    </source>
</evidence>
<comment type="caution">
    <text evidence="2">The sequence shown here is derived from an EMBL/GenBank/DDBJ whole genome shotgun (WGS) entry which is preliminary data.</text>
</comment>